<comment type="caution">
    <text evidence="2">The sequence shown here is derived from an EMBL/GenBank/DDBJ whole genome shotgun (WGS) entry which is preliminary data.</text>
</comment>
<dbReference type="RefSeq" id="WP_059752642.1">
    <property type="nucleotide sequence ID" value="NZ_LDUG01000017.1"/>
</dbReference>
<dbReference type="OrthoDB" id="8527869at2"/>
<protein>
    <submittedName>
        <fullName evidence="2">Uncharacterized protein</fullName>
    </submittedName>
</protein>
<dbReference type="Proteomes" id="UP000064243">
    <property type="component" value="Unassembled WGS sequence"/>
</dbReference>
<proteinExistence type="predicted"/>
<sequence>MTRPPIASLKTSILLLLAASVLSAAGIFWSNQQDTEARADLQLQQTALNAAHARQQQGQTEARLIAQHLDAYHALVARGFVGEENRLAWIEAVHLANQDARLYGLTYTLSPRTAAPATLADDLPLKQTRMVVKMPVLVETDLPRFLDALRARAPGLFRVSRCRLARLTDAPPQPVNRPELDAECELLWFTVVADTGTMQ</sequence>
<evidence type="ECO:0000313" key="2">
    <source>
        <dbReference type="EMBL" id="KVW97180.1"/>
    </source>
</evidence>
<keyword evidence="3" id="KW-1185">Reference proteome</keyword>
<evidence type="ECO:0000313" key="3">
    <source>
        <dbReference type="Proteomes" id="UP000064243"/>
    </source>
</evidence>
<evidence type="ECO:0000256" key="1">
    <source>
        <dbReference type="SAM" id="SignalP"/>
    </source>
</evidence>
<dbReference type="AlphaFoldDB" id="A0A106BR93"/>
<gene>
    <name evidence="2" type="ORF">ABW22_05025</name>
</gene>
<name>A0A106BR93_THIDE</name>
<feature type="chain" id="PRO_5007125727" evidence="1">
    <location>
        <begin position="25"/>
        <end position="199"/>
    </location>
</feature>
<dbReference type="PATRIC" id="fig|36861.3.peg.468"/>
<dbReference type="EMBL" id="LDUG01000017">
    <property type="protein sequence ID" value="KVW97180.1"/>
    <property type="molecule type" value="Genomic_DNA"/>
</dbReference>
<feature type="signal peptide" evidence="1">
    <location>
        <begin position="1"/>
        <end position="24"/>
    </location>
</feature>
<reference evidence="2 3" key="1">
    <citation type="journal article" date="2015" name="Appl. Environ. Microbiol.">
        <title>Aerobic and Anaerobic Thiosulfate Oxidation by a Cold-Adapted, Subglacial Chemoautotroph.</title>
        <authorList>
            <person name="Harrold Z.R."/>
            <person name="Skidmore M.L."/>
            <person name="Hamilton T.L."/>
            <person name="Desch L."/>
            <person name="Amada K."/>
            <person name="van Gelder W."/>
            <person name="Glover K."/>
            <person name="Roden E.E."/>
            <person name="Boyd E.S."/>
        </authorList>
    </citation>
    <scope>NUCLEOTIDE SEQUENCE [LARGE SCALE GENOMIC DNA]</scope>
    <source>
        <strain evidence="2 3">RG</strain>
    </source>
</reference>
<keyword evidence="1" id="KW-0732">Signal</keyword>
<accession>A0A106BR93</accession>
<organism evidence="2 3">
    <name type="scientific">Thiobacillus denitrificans</name>
    <dbReference type="NCBI Taxonomy" id="36861"/>
    <lineage>
        <taxon>Bacteria</taxon>
        <taxon>Pseudomonadati</taxon>
        <taxon>Pseudomonadota</taxon>
        <taxon>Betaproteobacteria</taxon>
        <taxon>Nitrosomonadales</taxon>
        <taxon>Thiobacillaceae</taxon>
        <taxon>Thiobacillus</taxon>
    </lineage>
</organism>